<dbReference type="PROSITE" id="PS50111">
    <property type="entry name" value="CHEMOTAXIS_TRANSDUC_2"/>
    <property type="match status" value="1"/>
</dbReference>
<gene>
    <name evidence="11" type="ORF">FE795_01335</name>
</gene>
<evidence type="ECO:0000256" key="2">
    <source>
        <dbReference type="ARBA" id="ARBA00022475"/>
    </source>
</evidence>
<keyword evidence="12" id="KW-1185">Reference proteome</keyword>
<dbReference type="InterPro" id="IPR004089">
    <property type="entry name" value="MCPsignal_dom"/>
</dbReference>
<evidence type="ECO:0000256" key="6">
    <source>
        <dbReference type="ARBA" id="ARBA00023136"/>
    </source>
</evidence>
<keyword evidence="8" id="KW-0807">Transducer</keyword>
<feature type="transmembrane region" description="Helical" evidence="9">
    <location>
        <begin position="216"/>
        <end position="238"/>
    </location>
</feature>
<accession>A0ABX8SSB0</accession>
<evidence type="ECO:0000313" key="11">
    <source>
        <dbReference type="EMBL" id="QXX77788.1"/>
    </source>
</evidence>
<dbReference type="PANTHER" id="PTHR43531:SF11">
    <property type="entry name" value="METHYL-ACCEPTING CHEMOTAXIS PROTEIN 3"/>
    <property type="match status" value="1"/>
</dbReference>
<evidence type="ECO:0000256" key="9">
    <source>
        <dbReference type="SAM" id="Phobius"/>
    </source>
</evidence>
<dbReference type="RefSeq" id="WP_059318460.1">
    <property type="nucleotide sequence ID" value="NZ_JAKUDK010000002.1"/>
</dbReference>
<dbReference type="Proteomes" id="UP000826050">
    <property type="component" value="Chromosome"/>
</dbReference>
<sequence>MGPSQQAGRLSAVGFLRIWDLSFQRCSGNMMRLGLKQKLWLPLILGLMALVAVFVFVNYQLYQAQMEERKSSLQHIVNIAVSITQDYQQLASKGVLSKEEAQKQALQRISSIRFGQEGYVSVLSSSVVSIMNPTRPELDGQDVSAVVDSNGVHPFTEMSRIGRNGGEGFLEYHWPKLSDQSNAPKLAFGKGVPQWDWILISGVYIDNIKSRFLSSLLNSSVVFVLIVLLVSAVTVFLARQILAELGAEPSVLHEAAQAIANGDLRVAHSLRTIPDNSVMASLEQMRLKLNDVLRTLQHSSGVIADDTSQLSAGNLELSSRTTQQAAALQETASAMEEMTGTVRMSEENAMRAEEVSSQVQKTAQHGGQMVSELVDRMGAIRDTSGKVADITTVINSIAFQTNILALNAAVEAARAGEQGRGFAVVAGEVRALAQRTTASAQEIAQLVEASSNSTREGVLLMGQVGEVIEEMVTGSSQVMTIVHEIAASTREQTIGIEQINVAVGQLDSATHQNAEMVNQVAHTSSELQDQVQELDRLIQAFRLV</sequence>
<organism evidence="11 12">
    <name type="scientific">Alcaligenes ammonioxydans</name>
    <dbReference type="NCBI Taxonomy" id="2582914"/>
    <lineage>
        <taxon>Bacteria</taxon>
        <taxon>Pseudomonadati</taxon>
        <taxon>Pseudomonadota</taxon>
        <taxon>Betaproteobacteria</taxon>
        <taxon>Burkholderiales</taxon>
        <taxon>Alcaligenaceae</taxon>
        <taxon>Alcaligenes</taxon>
    </lineage>
</organism>
<evidence type="ECO:0000256" key="1">
    <source>
        <dbReference type="ARBA" id="ARBA00004651"/>
    </source>
</evidence>
<evidence type="ECO:0000259" key="10">
    <source>
        <dbReference type="PROSITE" id="PS50111"/>
    </source>
</evidence>
<evidence type="ECO:0000256" key="5">
    <source>
        <dbReference type="ARBA" id="ARBA00022989"/>
    </source>
</evidence>
<evidence type="ECO:0000313" key="12">
    <source>
        <dbReference type="Proteomes" id="UP000826050"/>
    </source>
</evidence>
<reference evidence="11 12" key="1">
    <citation type="submission" date="2020-02" db="EMBL/GenBank/DDBJ databases">
        <title>Partial ammonium oxidation to N2 by heterotrophic bacteria.</title>
        <authorList>
            <person name="Wu M."/>
        </authorList>
    </citation>
    <scope>NUCLEOTIDE SEQUENCE [LARGE SCALE GENOMIC DNA]</scope>
    <source>
        <strain evidence="11 12">HO-1</strain>
    </source>
</reference>
<dbReference type="SMART" id="SM01049">
    <property type="entry name" value="Cache_2"/>
    <property type="match status" value="1"/>
</dbReference>
<protein>
    <submittedName>
        <fullName evidence="11">Chemotaxis protein</fullName>
    </submittedName>
</protein>
<dbReference type="EMBL" id="CP049362">
    <property type="protein sequence ID" value="QXX77788.1"/>
    <property type="molecule type" value="Genomic_DNA"/>
</dbReference>
<keyword evidence="5 9" id="KW-1133">Transmembrane helix</keyword>
<dbReference type="Gene3D" id="1.10.287.950">
    <property type="entry name" value="Methyl-accepting chemotaxis protein"/>
    <property type="match status" value="1"/>
</dbReference>
<dbReference type="SMART" id="SM00283">
    <property type="entry name" value="MA"/>
    <property type="match status" value="1"/>
</dbReference>
<proteinExistence type="inferred from homology"/>
<evidence type="ECO:0000256" key="8">
    <source>
        <dbReference type="PROSITE-ProRule" id="PRU00284"/>
    </source>
</evidence>
<evidence type="ECO:0000256" key="3">
    <source>
        <dbReference type="ARBA" id="ARBA00022500"/>
    </source>
</evidence>
<keyword evidence="6 9" id="KW-0472">Membrane</keyword>
<comment type="similarity">
    <text evidence="7">Belongs to the methyl-accepting chemotaxis (MCP) protein family.</text>
</comment>
<dbReference type="Pfam" id="PF00015">
    <property type="entry name" value="MCPsignal"/>
    <property type="match status" value="1"/>
</dbReference>
<keyword evidence="4 9" id="KW-0812">Transmembrane</keyword>
<comment type="subcellular location">
    <subcellularLocation>
        <location evidence="1">Cell membrane</location>
        <topology evidence="1">Multi-pass membrane protein</topology>
    </subcellularLocation>
</comment>
<feature type="domain" description="Methyl-accepting transducer" evidence="10">
    <location>
        <begin position="299"/>
        <end position="528"/>
    </location>
</feature>
<keyword evidence="3" id="KW-0145">Chemotaxis</keyword>
<dbReference type="SUPFAM" id="SSF58104">
    <property type="entry name" value="Methyl-accepting chemotaxis protein (MCP) signaling domain"/>
    <property type="match status" value="1"/>
</dbReference>
<evidence type="ECO:0000256" key="7">
    <source>
        <dbReference type="ARBA" id="ARBA00029447"/>
    </source>
</evidence>
<keyword evidence="2" id="KW-1003">Cell membrane</keyword>
<evidence type="ECO:0000256" key="4">
    <source>
        <dbReference type="ARBA" id="ARBA00022692"/>
    </source>
</evidence>
<dbReference type="PANTHER" id="PTHR43531">
    <property type="entry name" value="PROTEIN ICFG"/>
    <property type="match status" value="1"/>
</dbReference>
<dbReference type="Gene3D" id="3.30.450.20">
    <property type="entry name" value="PAS domain"/>
    <property type="match status" value="1"/>
</dbReference>
<dbReference type="Pfam" id="PF17200">
    <property type="entry name" value="sCache_2"/>
    <property type="match status" value="1"/>
</dbReference>
<name>A0ABX8SSB0_9BURK</name>
<dbReference type="CDD" id="cd11386">
    <property type="entry name" value="MCP_signal"/>
    <property type="match status" value="1"/>
</dbReference>
<dbReference type="InterPro" id="IPR051310">
    <property type="entry name" value="MCP_chemotaxis"/>
</dbReference>
<feature type="transmembrane region" description="Helical" evidence="9">
    <location>
        <begin position="39"/>
        <end position="62"/>
    </location>
</feature>
<dbReference type="InterPro" id="IPR033480">
    <property type="entry name" value="sCache_2"/>
</dbReference>